<evidence type="ECO:0000313" key="2">
    <source>
        <dbReference type="Proteomes" id="UP001057702"/>
    </source>
</evidence>
<evidence type="ECO:0008006" key="3">
    <source>
        <dbReference type="Google" id="ProtNLM"/>
    </source>
</evidence>
<proteinExistence type="predicted"/>
<dbReference type="EMBL" id="JANFNG010000007">
    <property type="protein sequence ID" value="MCQ4081318.1"/>
    <property type="molecule type" value="Genomic_DNA"/>
</dbReference>
<dbReference type="RefSeq" id="WP_255920225.1">
    <property type="nucleotide sequence ID" value="NZ_JANFNG010000007.1"/>
</dbReference>
<dbReference type="SUPFAM" id="SSF55729">
    <property type="entry name" value="Acyl-CoA N-acyltransferases (Nat)"/>
    <property type="match status" value="1"/>
</dbReference>
<evidence type="ECO:0000313" key="1">
    <source>
        <dbReference type="EMBL" id="MCQ4081318.1"/>
    </source>
</evidence>
<reference evidence="1" key="1">
    <citation type="submission" date="2022-06" db="EMBL/GenBank/DDBJ databases">
        <title>Draft genome sequence of Streptomyces sp. RB6PN25 isolated from peat swamp forest in Thailand.</title>
        <authorList>
            <person name="Duangmal K."/>
            <person name="Klaysubun C."/>
        </authorList>
    </citation>
    <scope>NUCLEOTIDE SEQUENCE</scope>
    <source>
        <strain evidence="1">RB6PN25</strain>
    </source>
</reference>
<dbReference type="InterPro" id="IPR016181">
    <property type="entry name" value="Acyl_CoA_acyltransferase"/>
</dbReference>
<comment type="caution">
    <text evidence="1">The sequence shown here is derived from an EMBL/GenBank/DDBJ whole genome shotgun (WGS) entry which is preliminary data.</text>
</comment>
<sequence length="132" mass="14180">MSRTVQALGVDPRRAEDEASARGCRAAVLYTITFQVPGFYRKRGWKHLGEVPCDTPGTSRVFMTKELAESLKLADTAQPSLSQDILAVADAPDCPDGLVKAQRGLIAVKQESKLLASLPAGSPSASMPVKRR</sequence>
<name>A0ABT1PUG0_9ACTN</name>
<gene>
    <name evidence="1" type="ORF">NGB36_12075</name>
</gene>
<keyword evidence="2" id="KW-1185">Reference proteome</keyword>
<accession>A0ABT1PUG0</accession>
<organism evidence="1 2">
    <name type="scientific">Streptomyces humicola</name>
    <dbReference type="NCBI Taxonomy" id="2953240"/>
    <lineage>
        <taxon>Bacteria</taxon>
        <taxon>Bacillati</taxon>
        <taxon>Actinomycetota</taxon>
        <taxon>Actinomycetes</taxon>
        <taxon>Kitasatosporales</taxon>
        <taxon>Streptomycetaceae</taxon>
        <taxon>Streptomyces</taxon>
    </lineage>
</organism>
<dbReference type="Proteomes" id="UP001057702">
    <property type="component" value="Unassembled WGS sequence"/>
</dbReference>
<dbReference type="Gene3D" id="3.40.630.30">
    <property type="match status" value="1"/>
</dbReference>
<protein>
    <recommendedName>
        <fullName evidence="3">N-acetyltransferase domain-containing protein</fullName>
    </recommendedName>
</protein>